<evidence type="ECO:0000256" key="1">
    <source>
        <dbReference type="SAM" id="Phobius"/>
    </source>
</evidence>
<dbReference type="PANTHER" id="PTHR38690">
    <property type="entry name" value="PROTEASE-RELATED"/>
    <property type="match status" value="1"/>
</dbReference>
<keyword evidence="1" id="KW-1133">Transmembrane helix</keyword>
<feature type="transmembrane region" description="Helical" evidence="1">
    <location>
        <begin position="12"/>
        <end position="37"/>
    </location>
</feature>
<dbReference type="KEGG" id="tho:SP60_05605"/>
<protein>
    <submittedName>
        <fullName evidence="3">Membrane protein</fullName>
    </submittedName>
</protein>
<dbReference type="Proteomes" id="UP000058020">
    <property type="component" value="Chromosome"/>
</dbReference>
<organism evidence="3 4">
    <name type="scientific">Candidatus Thioglobus autotrophicus</name>
    <dbReference type="NCBI Taxonomy" id="1705394"/>
    <lineage>
        <taxon>Bacteria</taxon>
        <taxon>Pseudomonadati</taxon>
        <taxon>Pseudomonadota</taxon>
        <taxon>Gammaproteobacteria</taxon>
        <taxon>Candidatus Pseudothioglobaceae</taxon>
        <taxon>Candidatus Thioglobus</taxon>
    </lineage>
</organism>
<evidence type="ECO:0000313" key="4">
    <source>
        <dbReference type="Proteomes" id="UP000058020"/>
    </source>
</evidence>
<sequence length="828" mass="91686">MIKRTLSNGVKVLKVSTWISAVFSVLLILVVGFFVVFPNFIKAPIESELSEITGLEVVVSSVNFELDSGGITLNVDELTFKRPTSEQMLAQIQGLHWRIQLANFFEDVYRPNRVGIDTLILNTSQQADSADFSLEGLKRSLSLETLEIVSFFESLTIAKTRIEGEQTFEIASLDIGRNEQQLLLRITDQEINQQLFDLTLALSVEQLDRDGFLTLPMVMKNEEFSLLSNLKIYHQNAQDYLEFSGFIDQVQAADLDKYLPAALIGESTNQWMARGFKSGMLQDVKLHALKNISQNLPVEANLSAHLTDSELIFNADWQALKHLNADINTDGKAINVLVNSTTLYDLPLTNIALAMEDMSQANLDVSIVGNIQTDSKDLTDFLAQAPLGNTVHNVIEQFSLTGGLTGELDLIIPLDNRTSTLDIDLSIKDNQLTTLEGAVVIENYNSDIAFHDDQISSNGMGTIRGIPFDIRINPHNRQDDKDASFAVELVNNENDFELYITQRLDQSWRARVESDTLKTNIEIGLTNDLPSVRILGLQATTFDSLKGDWHIEPKDLPSMYLSAHGVFIDEQIVPNFSAKLESNNNVLEISDLALEGVGVGQQDLRFNGAWVAGKTALIAKAKGDALSEFLEKMNIDEKVNGGQFDFDIRLFCDCAPWNMNLKQISGIANMNIRHGVFTNQDPNIGRILSLLNIRSAARRLKLDVKDLTDKGFAYDNIDAQITLQAAIAKIDNFKLSASASDITLSGQSDIVEQLYDVEAKVIPAFGDAVPAATYLAGGGLIGLGVWLVDESLFEGKLINKIVDKVVEFKYKITGPWSEPTIENISSIL</sequence>
<dbReference type="InterPro" id="IPR025263">
    <property type="entry name" value="YhdP_central"/>
</dbReference>
<gene>
    <name evidence="3" type="ORF">SP60_05605</name>
</gene>
<feature type="domain" description="YhdP central" evidence="2">
    <location>
        <begin position="234"/>
        <end position="477"/>
    </location>
</feature>
<evidence type="ECO:0000313" key="3">
    <source>
        <dbReference type="EMBL" id="ALE52725.1"/>
    </source>
</evidence>
<proteinExistence type="predicted"/>
<reference evidence="3 4" key="1">
    <citation type="journal article" date="2015" name="Genome Announc.">
        <title>Genome Sequence of 'Candidatus Thioglobus autotrophica' Strain EF1, a Chemoautotroph from the SUP05 Clade of Marine Gammaproteobacteria.</title>
        <authorList>
            <person name="Shah V."/>
            <person name="Morris R.M."/>
        </authorList>
    </citation>
    <scope>NUCLEOTIDE SEQUENCE [LARGE SCALE GENOMIC DNA]</scope>
    <source>
        <strain evidence="3 4">EF1</strain>
    </source>
</reference>
<name>A0A0M3TUD3_9GAMM</name>
<dbReference type="InterPro" id="IPR011836">
    <property type="entry name" value="YhdP"/>
</dbReference>
<dbReference type="RefSeq" id="WP_053951692.1">
    <property type="nucleotide sequence ID" value="NZ_CP010552.1"/>
</dbReference>
<dbReference type="Pfam" id="PF13116">
    <property type="entry name" value="YhdP"/>
    <property type="match status" value="2"/>
</dbReference>
<keyword evidence="4" id="KW-1185">Reference proteome</keyword>
<feature type="domain" description="YhdP central" evidence="2">
    <location>
        <begin position="492"/>
        <end position="821"/>
    </location>
</feature>
<dbReference type="PANTHER" id="PTHR38690:SF1">
    <property type="entry name" value="PROTEASE"/>
    <property type="match status" value="1"/>
</dbReference>
<keyword evidence="1" id="KW-0812">Transmembrane</keyword>
<dbReference type="AlphaFoldDB" id="A0A0M3TUD3"/>
<dbReference type="OrthoDB" id="9762238at2"/>
<dbReference type="EMBL" id="CP010552">
    <property type="protein sequence ID" value="ALE52725.1"/>
    <property type="molecule type" value="Genomic_DNA"/>
</dbReference>
<evidence type="ECO:0000259" key="2">
    <source>
        <dbReference type="Pfam" id="PF13116"/>
    </source>
</evidence>
<accession>A0A0M3TUD3</accession>
<keyword evidence="1" id="KW-0472">Membrane</keyword>
<dbReference type="STRING" id="1705394.SP60_05605"/>